<gene>
    <name evidence="1" type="ORF">EHH44_20835</name>
</gene>
<proteinExistence type="predicted"/>
<organism evidence="1 2">
    <name type="scientific">Mycolicibacter terrae</name>
    <dbReference type="NCBI Taxonomy" id="1788"/>
    <lineage>
        <taxon>Bacteria</taxon>
        <taxon>Bacillati</taxon>
        <taxon>Actinomycetota</taxon>
        <taxon>Actinomycetes</taxon>
        <taxon>Mycobacteriales</taxon>
        <taxon>Mycobacteriaceae</taxon>
        <taxon>Mycolicibacter</taxon>
    </lineage>
</organism>
<protein>
    <submittedName>
        <fullName evidence="1">Signal recognition particle-docking protein FtsY</fullName>
    </submittedName>
</protein>
<dbReference type="EMBL" id="RRZR01000074">
    <property type="protein sequence ID" value="RRR40225.1"/>
    <property type="molecule type" value="Genomic_DNA"/>
</dbReference>
<keyword evidence="2" id="KW-1185">Reference proteome</keyword>
<evidence type="ECO:0000313" key="2">
    <source>
        <dbReference type="Proteomes" id="UP000268891"/>
    </source>
</evidence>
<dbReference type="Proteomes" id="UP000268891">
    <property type="component" value="Unassembled WGS sequence"/>
</dbReference>
<evidence type="ECO:0000313" key="1">
    <source>
        <dbReference type="EMBL" id="RRR40225.1"/>
    </source>
</evidence>
<reference evidence="1" key="1">
    <citation type="submission" date="2018-11" db="EMBL/GenBank/DDBJ databases">
        <authorList>
            <person name="Sattar A."/>
            <person name="Zunita Z."/>
            <person name="Jalila A."/>
            <person name="Saleha A.A."/>
        </authorList>
    </citation>
    <scope>NUCLEOTIDE SEQUENCE</scope>
    <source>
        <strain evidence="1">F12-74</strain>
    </source>
</reference>
<sequence>MTEGLWIAIAVAAALVVIAALIFGLLRHRRRRISLSAPQRESLDRSGGYAASSDITFSRTEPPAPVIGDDATEPR</sequence>
<feature type="non-terminal residue" evidence="1">
    <location>
        <position position="75"/>
    </location>
</feature>
<accession>A0ACD2EHU4</accession>
<comment type="caution">
    <text evidence="1">The sequence shown here is derived from an EMBL/GenBank/DDBJ whole genome shotgun (WGS) entry which is preliminary data.</text>
</comment>
<name>A0ACD2EHU4_9MYCO</name>